<dbReference type="AlphaFoldDB" id="A0A7L4MYM8"/>
<accession>A0A7L4MYM8</accession>
<keyword evidence="2" id="KW-1185">Reference proteome</keyword>
<dbReference type="Proteomes" id="UP000586704">
    <property type="component" value="Unassembled WGS sequence"/>
</dbReference>
<feature type="non-terminal residue" evidence="1">
    <location>
        <position position="1"/>
    </location>
</feature>
<name>A0A7L4MYM8_9AVES</name>
<evidence type="ECO:0000313" key="1">
    <source>
        <dbReference type="EMBL" id="NXY82432.1"/>
    </source>
</evidence>
<proteinExistence type="predicted"/>
<dbReference type="OrthoDB" id="286107at2759"/>
<feature type="non-terminal residue" evidence="1">
    <location>
        <position position="65"/>
    </location>
</feature>
<gene>
    <name evidence="1" type="primary">Dnah17_1</name>
    <name evidence="1" type="ORF">CEYCYA_R13116</name>
</gene>
<reference evidence="1 2" key="1">
    <citation type="submission" date="2020-02" db="EMBL/GenBank/DDBJ databases">
        <title>Bird 10,000 Genomes (B10K) Project - Family phase.</title>
        <authorList>
            <person name="Zhang G."/>
        </authorList>
    </citation>
    <scope>NUCLEOTIDE SEQUENCE [LARGE SCALE GENOMIC DNA]</scope>
    <source>
        <strain evidence="1">B10K-DU-013-51</strain>
        <tissue evidence="1">Mixed tissue sample</tissue>
    </source>
</reference>
<evidence type="ECO:0000313" key="2">
    <source>
        <dbReference type="Proteomes" id="UP000586704"/>
    </source>
</evidence>
<sequence length="65" mass="7524">NMFEPLKETVDLLSTYGHEMPEEIHLQLHDLPEHWNSTKKLCLLVKQNVAPLQANEANTILKKCQ</sequence>
<dbReference type="EMBL" id="VYZU01014083">
    <property type="protein sequence ID" value="NXY82432.1"/>
    <property type="molecule type" value="Genomic_DNA"/>
</dbReference>
<protein>
    <submittedName>
        <fullName evidence="1">DYH17 protein</fullName>
    </submittedName>
</protein>
<organism evidence="1 2">
    <name type="scientific">Ceyx cyanopectus</name>
    <name type="common">Indigo-banded kingfisher</name>
    <dbReference type="NCBI Taxonomy" id="390723"/>
    <lineage>
        <taxon>Eukaryota</taxon>
        <taxon>Metazoa</taxon>
        <taxon>Chordata</taxon>
        <taxon>Craniata</taxon>
        <taxon>Vertebrata</taxon>
        <taxon>Euteleostomi</taxon>
        <taxon>Archelosauria</taxon>
        <taxon>Archosauria</taxon>
        <taxon>Dinosauria</taxon>
        <taxon>Saurischia</taxon>
        <taxon>Theropoda</taxon>
        <taxon>Coelurosauria</taxon>
        <taxon>Aves</taxon>
        <taxon>Neognathae</taxon>
        <taxon>Neoaves</taxon>
        <taxon>Telluraves</taxon>
        <taxon>Coraciimorphae</taxon>
        <taxon>Coraciiformes</taxon>
        <taxon>Alcedinidae</taxon>
        <taxon>Ceyx</taxon>
    </lineage>
</organism>
<comment type="caution">
    <text evidence="1">The sequence shown here is derived from an EMBL/GenBank/DDBJ whole genome shotgun (WGS) entry which is preliminary data.</text>
</comment>